<comment type="caution">
    <text evidence="7">The sequence shown here is derived from an EMBL/GenBank/DDBJ whole genome shotgun (WGS) entry which is preliminary data.</text>
</comment>
<protein>
    <recommendedName>
        <fullName evidence="6">HAT C-terminal dimerisation domain-containing protein</fullName>
    </recommendedName>
</protein>
<evidence type="ECO:0000256" key="1">
    <source>
        <dbReference type="ARBA" id="ARBA00004123"/>
    </source>
</evidence>
<dbReference type="SUPFAM" id="SSF140996">
    <property type="entry name" value="Hermes dimerisation domain"/>
    <property type="match status" value="1"/>
</dbReference>
<keyword evidence="4" id="KW-0862">Zinc</keyword>
<gene>
    <name evidence="7" type="ORF">TKK_008409</name>
</gene>
<evidence type="ECO:0000256" key="3">
    <source>
        <dbReference type="ARBA" id="ARBA00022771"/>
    </source>
</evidence>
<comment type="subcellular location">
    <subcellularLocation>
        <location evidence="1">Nucleus</location>
    </subcellularLocation>
</comment>
<evidence type="ECO:0000256" key="5">
    <source>
        <dbReference type="ARBA" id="ARBA00023242"/>
    </source>
</evidence>
<keyword evidence="3" id="KW-0863">Zinc-finger</keyword>
<evidence type="ECO:0000256" key="2">
    <source>
        <dbReference type="ARBA" id="ARBA00022723"/>
    </source>
</evidence>
<dbReference type="Proteomes" id="UP001627154">
    <property type="component" value="Unassembled WGS sequence"/>
</dbReference>
<dbReference type="PANTHER" id="PTHR46481:SF10">
    <property type="entry name" value="ZINC FINGER BED DOMAIN-CONTAINING PROTEIN 39"/>
    <property type="match status" value="1"/>
</dbReference>
<proteinExistence type="predicted"/>
<keyword evidence="5" id="KW-0539">Nucleus</keyword>
<dbReference type="SUPFAM" id="SSF53098">
    <property type="entry name" value="Ribonuclease H-like"/>
    <property type="match status" value="1"/>
</dbReference>
<dbReference type="InterPro" id="IPR008906">
    <property type="entry name" value="HATC_C_dom"/>
</dbReference>
<evidence type="ECO:0000259" key="6">
    <source>
        <dbReference type="Pfam" id="PF05699"/>
    </source>
</evidence>
<name>A0ABD2X0B7_9HYME</name>
<evidence type="ECO:0000256" key="4">
    <source>
        <dbReference type="ARBA" id="ARBA00022833"/>
    </source>
</evidence>
<dbReference type="GO" id="GO:0008270">
    <property type="term" value="F:zinc ion binding"/>
    <property type="evidence" value="ECO:0007669"/>
    <property type="project" value="UniProtKB-KW"/>
</dbReference>
<dbReference type="GO" id="GO:0005634">
    <property type="term" value="C:nucleus"/>
    <property type="evidence" value="ECO:0007669"/>
    <property type="project" value="UniProtKB-SubCell"/>
</dbReference>
<reference evidence="7 8" key="1">
    <citation type="journal article" date="2024" name="bioRxiv">
        <title>A reference genome for Trichogramma kaykai: A tiny desert-dwelling parasitoid wasp with competing sex-ratio distorters.</title>
        <authorList>
            <person name="Culotta J."/>
            <person name="Lindsey A.R."/>
        </authorList>
    </citation>
    <scope>NUCLEOTIDE SEQUENCE [LARGE SCALE GENOMIC DNA]</scope>
    <source>
        <strain evidence="7 8">KSX58</strain>
    </source>
</reference>
<dbReference type="AlphaFoldDB" id="A0ABD2X0B7"/>
<sequence length="591" mass="67487">MSTIEQTFKKIESFQGGDAADRITNAILFMVCKHMMPFVHVEHVGFKYLMKITCPLYKVPSAKTFTSKLENKYTKIKGMFIAQLKRLGNYCITCDAWTDNTGQSYLGVTLHYILEEAWQFAILGCIPLYERHTAEFYKTTLLNVFQDFELKIDNLGALISDGEAAIKKACKDIVGVHKHIVCTAHTLSHVIGDACNLLKSDQENKFKKQKSNKSQPTSSDEHVNSKVEQPILLRIFQKVRDITSLIKRSTPALDKLKDQQIGAGRSEGRVLKLVLDNATRWTSTISIIRRYIDVEEYIHLSMRECAKPIDILNRDEVTILKDVLKLLEPIEEAINQMSCEKDPTCSSIIPLVNQLFKCIKKIENQTEVGKTFQNKLLEVISSRFEFMEQSSLLPIATLLDPRYKKKCFKNRLAASEAVLKVNSMLIKMASQNRSLLQNKREITKTANTNSNSVLWADFDQEEEIIDSNDPNTDNLNNYIELGQYLSMPKIDRSENPVKYWSKKKGAFPLLSQIALKYIGVVATTVLSERLFCLAGNTKTDVRNRSTPSHLNMLMFMYAVPNDMWGVSIDWNKFLSCVNFKSSLTNTFVYFY</sequence>
<evidence type="ECO:0000313" key="7">
    <source>
        <dbReference type="EMBL" id="KAL3398204.1"/>
    </source>
</evidence>
<evidence type="ECO:0000313" key="8">
    <source>
        <dbReference type="Proteomes" id="UP001627154"/>
    </source>
</evidence>
<dbReference type="InterPro" id="IPR012337">
    <property type="entry name" value="RNaseH-like_sf"/>
</dbReference>
<dbReference type="InterPro" id="IPR052035">
    <property type="entry name" value="ZnF_BED_domain_contain"/>
</dbReference>
<keyword evidence="2" id="KW-0479">Metal-binding</keyword>
<keyword evidence="8" id="KW-1185">Reference proteome</keyword>
<feature type="domain" description="HAT C-terminal dimerisation" evidence="6">
    <location>
        <begin position="480"/>
        <end position="556"/>
    </location>
</feature>
<dbReference type="PANTHER" id="PTHR46481">
    <property type="entry name" value="ZINC FINGER BED DOMAIN-CONTAINING PROTEIN 4"/>
    <property type="match status" value="1"/>
</dbReference>
<accession>A0ABD2X0B7</accession>
<dbReference type="Pfam" id="PF05699">
    <property type="entry name" value="Dimer_Tnp_hAT"/>
    <property type="match status" value="1"/>
</dbReference>
<dbReference type="EMBL" id="JBJJXI010000060">
    <property type="protein sequence ID" value="KAL3398204.1"/>
    <property type="molecule type" value="Genomic_DNA"/>
</dbReference>
<organism evidence="7 8">
    <name type="scientific">Trichogramma kaykai</name>
    <dbReference type="NCBI Taxonomy" id="54128"/>
    <lineage>
        <taxon>Eukaryota</taxon>
        <taxon>Metazoa</taxon>
        <taxon>Ecdysozoa</taxon>
        <taxon>Arthropoda</taxon>
        <taxon>Hexapoda</taxon>
        <taxon>Insecta</taxon>
        <taxon>Pterygota</taxon>
        <taxon>Neoptera</taxon>
        <taxon>Endopterygota</taxon>
        <taxon>Hymenoptera</taxon>
        <taxon>Apocrita</taxon>
        <taxon>Proctotrupomorpha</taxon>
        <taxon>Chalcidoidea</taxon>
        <taxon>Trichogrammatidae</taxon>
        <taxon>Trichogramma</taxon>
    </lineage>
</organism>